<feature type="transmembrane region" description="Helical" evidence="2">
    <location>
        <begin position="88"/>
        <end position="108"/>
    </location>
</feature>
<proteinExistence type="predicted"/>
<dbReference type="Proteomes" id="UP001596395">
    <property type="component" value="Unassembled WGS sequence"/>
</dbReference>
<feature type="region of interest" description="Disordered" evidence="1">
    <location>
        <begin position="137"/>
        <end position="156"/>
    </location>
</feature>
<evidence type="ECO:0008006" key="5">
    <source>
        <dbReference type="Google" id="ProtNLM"/>
    </source>
</evidence>
<evidence type="ECO:0000313" key="4">
    <source>
        <dbReference type="Proteomes" id="UP001596395"/>
    </source>
</evidence>
<accession>A0ABD5VC76</accession>
<feature type="transmembrane region" description="Helical" evidence="2">
    <location>
        <begin position="34"/>
        <end position="55"/>
    </location>
</feature>
<keyword evidence="2" id="KW-1133">Transmembrane helix</keyword>
<gene>
    <name evidence="3" type="ORF">ACFQGB_09225</name>
</gene>
<feature type="compositionally biased region" description="Polar residues" evidence="1">
    <location>
        <begin position="140"/>
        <end position="156"/>
    </location>
</feature>
<dbReference type="EMBL" id="JBHSXN010000002">
    <property type="protein sequence ID" value="MFC6953044.1"/>
    <property type="molecule type" value="Genomic_DNA"/>
</dbReference>
<evidence type="ECO:0000256" key="2">
    <source>
        <dbReference type="SAM" id="Phobius"/>
    </source>
</evidence>
<keyword evidence="4" id="KW-1185">Reference proteome</keyword>
<evidence type="ECO:0000256" key="1">
    <source>
        <dbReference type="SAM" id="MobiDB-lite"/>
    </source>
</evidence>
<sequence length="156" mass="16266">MMDERTRRAGERAAQARRRAFSNGDVARRRARPLGVVPVLLLCLVGAVVDGYAVVAFTTAGAGFAFVNVGLAASALVAAFALTTELSWAWTVTWMYLALHVFVDFLTVDVVGPVGFAIAAVYALALTYATARRIGEAAGGTTTPPASSSVGQASSR</sequence>
<evidence type="ECO:0000313" key="3">
    <source>
        <dbReference type="EMBL" id="MFC6953044.1"/>
    </source>
</evidence>
<keyword evidence="2" id="KW-0812">Transmembrane</keyword>
<feature type="transmembrane region" description="Helical" evidence="2">
    <location>
        <begin position="114"/>
        <end position="131"/>
    </location>
</feature>
<protein>
    <recommendedName>
        <fullName evidence="5">SPW repeat-containing protein</fullName>
    </recommendedName>
</protein>
<reference evidence="3 4" key="1">
    <citation type="journal article" date="2019" name="Int. J. Syst. Evol. Microbiol.">
        <title>The Global Catalogue of Microorganisms (GCM) 10K type strain sequencing project: providing services to taxonomists for standard genome sequencing and annotation.</title>
        <authorList>
            <consortium name="The Broad Institute Genomics Platform"/>
            <consortium name="The Broad Institute Genome Sequencing Center for Infectious Disease"/>
            <person name="Wu L."/>
            <person name="Ma J."/>
        </authorList>
    </citation>
    <scope>NUCLEOTIDE SEQUENCE [LARGE SCALE GENOMIC DNA]</scope>
    <source>
        <strain evidence="3 4">GX26</strain>
    </source>
</reference>
<keyword evidence="2" id="KW-0472">Membrane</keyword>
<feature type="transmembrane region" description="Helical" evidence="2">
    <location>
        <begin position="61"/>
        <end position="81"/>
    </location>
</feature>
<comment type="caution">
    <text evidence="3">The sequence shown here is derived from an EMBL/GenBank/DDBJ whole genome shotgun (WGS) entry which is preliminary data.</text>
</comment>
<dbReference type="RefSeq" id="WP_336350022.1">
    <property type="nucleotide sequence ID" value="NZ_JAZAQL010000002.1"/>
</dbReference>
<organism evidence="3 4">
    <name type="scientific">Halorubellus litoreus</name>
    <dbReference type="NCBI Taxonomy" id="755308"/>
    <lineage>
        <taxon>Archaea</taxon>
        <taxon>Methanobacteriati</taxon>
        <taxon>Methanobacteriota</taxon>
        <taxon>Stenosarchaea group</taxon>
        <taxon>Halobacteria</taxon>
        <taxon>Halobacteriales</taxon>
        <taxon>Halorubellaceae</taxon>
        <taxon>Halorubellus</taxon>
    </lineage>
</organism>
<name>A0ABD5VC76_9EURY</name>
<dbReference type="AlphaFoldDB" id="A0ABD5VC76"/>